<accession>A0A0C3B8H8</accession>
<keyword evidence="2" id="KW-1185">Reference proteome</keyword>
<evidence type="ECO:0000313" key="2">
    <source>
        <dbReference type="Proteomes" id="UP000054097"/>
    </source>
</evidence>
<gene>
    <name evidence="1" type="ORF">M408DRAFT_329740</name>
</gene>
<evidence type="ECO:0000313" key="1">
    <source>
        <dbReference type="EMBL" id="KIM27781.1"/>
    </source>
</evidence>
<proteinExistence type="predicted"/>
<reference evidence="2" key="2">
    <citation type="submission" date="2015-01" db="EMBL/GenBank/DDBJ databases">
        <title>Evolutionary Origins and Diversification of the Mycorrhizal Mutualists.</title>
        <authorList>
            <consortium name="DOE Joint Genome Institute"/>
            <consortium name="Mycorrhizal Genomics Consortium"/>
            <person name="Kohler A."/>
            <person name="Kuo A."/>
            <person name="Nagy L.G."/>
            <person name="Floudas D."/>
            <person name="Copeland A."/>
            <person name="Barry K.W."/>
            <person name="Cichocki N."/>
            <person name="Veneault-Fourrey C."/>
            <person name="LaButti K."/>
            <person name="Lindquist E.A."/>
            <person name="Lipzen A."/>
            <person name="Lundell T."/>
            <person name="Morin E."/>
            <person name="Murat C."/>
            <person name="Riley R."/>
            <person name="Ohm R."/>
            <person name="Sun H."/>
            <person name="Tunlid A."/>
            <person name="Henrissat B."/>
            <person name="Grigoriev I.V."/>
            <person name="Hibbett D.S."/>
            <person name="Martin F."/>
        </authorList>
    </citation>
    <scope>NUCLEOTIDE SEQUENCE [LARGE SCALE GENOMIC DNA]</scope>
    <source>
        <strain evidence="2">MAFF 305830</strain>
    </source>
</reference>
<organism evidence="1 2">
    <name type="scientific">Serendipita vermifera MAFF 305830</name>
    <dbReference type="NCBI Taxonomy" id="933852"/>
    <lineage>
        <taxon>Eukaryota</taxon>
        <taxon>Fungi</taxon>
        <taxon>Dikarya</taxon>
        <taxon>Basidiomycota</taxon>
        <taxon>Agaricomycotina</taxon>
        <taxon>Agaricomycetes</taxon>
        <taxon>Sebacinales</taxon>
        <taxon>Serendipitaceae</taxon>
        <taxon>Serendipita</taxon>
    </lineage>
</organism>
<sequence>MSPQTQAAIRLDHSIKLLAAIPPDRLSVLLLRNGMTIVNQVMIHMSRRKYFDLDNYVTRARVILFHDDLATEGKSARPIKPF</sequence>
<dbReference type="Proteomes" id="UP000054097">
    <property type="component" value="Unassembled WGS sequence"/>
</dbReference>
<reference evidence="1 2" key="1">
    <citation type="submission" date="2014-04" db="EMBL/GenBank/DDBJ databases">
        <authorList>
            <consortium name="DOE Joint Genome Institute"/>
            <person name="Kuo A."/>
            <person name="Zuccaro A."/>
            <person name="Kohler A."/>
            <person name="Nagy L.G."/>
            <person name="Floudas D."/>
            <person name="Copeland A."/>
            <person name="Barry K.W."/>
            <person name="Cichocki N."/>
            <person name="Veneault-Fourrey C."/>
            <person name="LaButti K."/>
            <person name="Lindquist E.A."/>
            <person name="Lipzen A."/>
            <person name="Lundell T."/>
            <person name="Morin E."/>
            <person name="Murat C."/>
            <person name="Sun H."/>
            <person name="Tunlid A."/>
            <person name="Henrissat B."/>
            <person name="Grigoriev I.V."/>
            <person name="Hibbett D.S."/>
            <person name="Martin F."/>
            <person name="Nordberg H.P."/>
            <person name="Cantor M.N."/>
            <person name="Hua S.X."/>
        </authorList>
    </citation>
    <scope>NUCLEOTIDE SEQUENCE [LARGE SCALE GENOMIC DNA]</scope>
    <source>
        <strain evidence="1 2">MAFF 305830</strain>
    </source>
</reference>
<dbReference type="EMBL" id="KN824296">
    <property type="protein sequence ID" value="KIM27781.1"/>
    <property type="molecule type" value="Genomic_DNA"/>
</dbReference>
<dbReference type="AlphaFoldDB" id="A0A0C3B8H8"/>
<dbReference type="HOGENOM" id="CLU_2559732_0_0_1"/>
<name>A0A0C3B8H8_SERVB</name>
<protein>
    <submittedName>
        <fullName evidence="1">Uncharacterized protein</fullName>
    </submittedName>
</protein>